<organism evidence="1 2">
    <name type="scientific">Brachionus plicatilis</name>
    <name type="common">Marine rotifer</name>
    <name type="synonym">Brachionus muelleri</name>
    <dbReference type="NCBI Taxonomy" id="10195"/>
    <lineage>
        <taxon>Eukaryota</taxon>
        <taxon>Metazoa</taxon>
        <taxon>Spiralia</taxon>
        <taxon>Gnathifera</taxon>
        <taxon>Rotifera</taxon>
        <taxon>Eurotatoria</taxon>
        <taxon>Monogononta</taxon>
        <taxon>Pseudotrocha</taxon>
        <taxon>Ploima</taxon>
        <taxon>Brachionidae</taxon>
        <taxon>Brachionus</taxon>
    </lineage>
</organism>
<sequence length="59" mass="6865">MLMKSKLLVYPSFNITKKFSIQFKSHGQIEIKLNIHFTINILSSWLVHCCKIQGTIQSK</sequence>
<gene>
    <name evidence="1" type="ORF">BpHYR1_040290</name>
</gene>
<dbReference type="EMBL" id="REGN01003987">
    <property type="protein sequence ID" value="RNA19734.1"/>
    <property type="molecule type" value="Genomic_DNA"/>
</dbReference>
<accession>A0A3M7R8J5</accession>
<evidence type="ECO:0000313" key="1">
    <source>
        <dbReference type="EMBL" id="RNA19734.1"/>
    </source>
</evidence>
<protein>
    <submittedName>
        <fullName evidence="1">Uncharacterized protein</fullName>
    </submittedName>
</protein>
<reference evidence="1 2" key="1">
    <citation type="journal article" date="2018" name="Sci. Rep.">
        <title>Genomic signatures of local adaptation to the degree of environmental predictability in rotifers.</title>
        <authorList>
            <person name="Franch-Gras L."/>
            <person name="Hahn C."/>
            <person name="Garcia-Roger E.M."/>
            <person name="Carmona M.J."/>
            <person name="Serra M."/>
            <person name="Gomez A."/>
        </authorList>
    </citation>
    <scope>NUCLEOTIDE SEQUENCE [LARGE SCALE GENOMIC DNA]</scope>
    <source>
        <strain evidence="1">HYR1</strain>
    </source>
</reference>
<proteinExistence type="predicted"/>
<keyword evidence="2" id="KW-1185">Reference proteome</keyword>
<dbReference type="Proteomes" id="UP000276133">
    <property type="component" value="Unassembled WGS sequence"/>
</dbReference>
<comment type="caution">
    <text evidence="1">The sequence shown here is derived from an EMBL/GenBank/DDBJ whole genome shotgun (WGS) entry which is preliminary data.</text>
</comment>
<name>A0A3M7R8J5_BRAPC</name>
<evidence type="ECO:0000313" key="2">
    <source>
        <dbReference type="Proteomes" id="UP000276133"/>
    </source>
</evidence>
<dbReference type="AlphaFoldDB" id="A0A3M7R8J5"/>